<keyword evidence="1" id="KW-0732">Signal</keyword>
<name>A0A2H9TJG2_9FUNG</name>
<organism evidence="2 3">
    <name type="scientific">Paramicrosporidium saccamoebae</name>
    <dbReference type="NCBI Taxonomy" id="1246581"/>
    <lineage>
        <taxon>Eukaryota</taxon>
        <taxon>Fungi</taxon>
        <taxon>Fungi incertae sedis</taxon>
        <taxon>Cryptomycota</taxon>
        <taxon>Cryptomycota incertae sedis</taxon>
        <taxon>Paramicrosporidium</taxon>
    </lineage>
</organism>
<dbReference type="AlphaFoldDB" id="A0A2H9TJG2"/>
<evidence type="ECO:0000313" key="2">
    <source>
        <dbReference type="EMBL" id="PJF17901.1"/>
    </source>
</evidence>
<feature type="signal peptide" evidence="1">
    <location>
        <begin position="1"/>
        <end position="16"/>
    </location>
</feature>
<protein>
    <submittedName>
        <fullName evidence="2">Uncharacterized protein</fullName>
    </submittedName>
</protein>
<gene>
    <name evidence="2" type="ORF">PSACC_02215</name>
</gene>
<accession>A0A2H9TJG2</accession>
<comment type="caution">
    <text evidence="2">The sequence shown here is derived from an EMBL/GenBank/DDBJ whole genome shotgun (WGS) entry which is preliminary data.</text>
</comment>
<feature type="chain" id="PRO_5014165052" evidence="1">
    <location>
        <begin position="17"/>
        <end position="304"/>
    </location>
</feature>
<proteinExistence type="predicted"/>
<dbReference type="Proteomes" id="UP000240830">
    <property type="component" value="Unassembled WGS sequence"/>
</dbReference>
<evidence type="ECO:0000313" key="3">
    <source>
        <dbReference type="Proteomes" id="UP000240830"/>
    </source>
</evidence>
<evidence type="ECO:0000256" key="1">
    <source>
        <dbReference type="SAM" id="SignalP"/>
    </source>
</evidence>
<keyword evidence="3" id="KW-1185">Reference proteome</keyword>
<reference evidence="2 3" key="1">
    <citation type="submission" date="2016-10" db="EMBL/GenBank/DDBJ databases">
        <title>The genome of Paramicrosporidium saccamoebae is the missing link in understanding Cryptomycota and Microsporidia evolution.</title>
        <authorList>
            <person name="Quandt C.A."/>
            <person name="Beaudet D."/>
            <person name="Corsaro D."/>
            <person name="Michel R."/>
            <person name="Corradi N."/>
            <person name="James T."/>
        </authorList>
    </citation>
    <scope>NUCLEOTIDE SEQUENCE [LARGE SCALE GENOMIC DNA]</scope>
    <source>
        <strain evidence="2 3">KSL3</strain>
    </source>
</reference>
<dbReference type="EMBL" id="MTSL01000150">
    <property type="protein sequence ID" value="PJF17901.1"/>
    <property type="molecule type" value="Genomic_DNA"/>
</dbReference>
<sequence length="304" mass="35344">MRVATFWILAISSSFALQIHVRVVELLSTVKDFAMLLQSISYTSETIHNLQELISYPGSLRLQCYYATTTIPPEAALEIYQKYIDDPRLHRVMLPVDFFINNPALVPLIRRDWYRYRPTSFDLWNYDYRLREPEWSPLVLEYISENPQLAGAGQISVIGRGEIIPKSWELYRGRPTIGQDLEAWKEDRSSYMILIHALSEDPMNNPLAWSQTFPRNTLPQDFAQCRPSFINRVLGRLKFDLEDESMPRLCLWHGKLVLAILGKDAQNEQEFVVNFAADYLLEYTLNHKASTAPPIESISWNQVR</sequence>